<keyword evidence="1" id="KW-0472">Membrane</keyword>
<accession>A0A1I1CPQ5</accession>
<feature type="transmembrane region" description="Helical" evidence="1">
    <location>
        <begin position="6"/>
        <end position="22"/>
    </location>
</feature>
<sequence length="77" mass="8628">MPTWFSAFVAVAAITAVYFFCIRPMRKGNCAMMPGSKQDTDLDRQIADLQEELRVLRAEDSLESGRLPRRPAPPTEG</sequence>
<keyword evidence="1" id="KW-0812">Transmembrane</keyword>
<organism evidence="2 3">
    <name type="scientific">Amycolatopsis marina</name>
    <dbReference type="NCBI Taxonomy" id="490629"/>
    <lineage>
        <taxon>Bacteria</taxon>
        <taxon>Bacillati</taxon>
        <taxon>Actinomycetota</taxon>
        <taxon>Actinomycetes</taxon>
        <taxon>Pseudonocardiales</taxon>
        <taxon>Pseudonocardiaceae</taxon>
        <taxon>Amycolatopsis</taxon>
    </lineage>
</organism>
<dbReference type="EMBL" id="FOKG01000031">
    <property type="protein sequence ID" value="SFB62580.1"/>
    <property type="molecule type" value="Genomic_DNA"/>
</dbReference>
<protein>
    <submittedName>
        <fullName evidence="2">Uncharacterized protein</fullName>
    </submittedName>
</protein>
<gene>
    <name evidence="2" type="ORF">SAMN05216266_13115</name>
</gene>
<reference evidence="3" key="1">
    <citation type="submission" date="2016-10" db="EMBL/GenBank/DDBJ databases">
        <authorList>
            <person name="Varghese N."/>
            <person name="Submissions S."/>
        </authorList>
    </citation>
    <scope>NUCLEOTIDE SEQUENCE [LARGE SCALE GENOMIC DNA]</scope>
    <source>
        <strain evidence="3">CGMCC 4.3568</strain>
    </source>
</reference>
<proteinExistence type="predicted"/>
<evidence type="ECO:0000256" key="1">
    <source>
        <dbReference type="SAM" id="Phobius"/>
    </source>
</evidence>
<keyword evidence="3" id="KW-1185">Reference proteome</keyword>
<dbReference type="Proteomes" id="UP000243799">
    <property type="component" value="Unassembled WGS sequence"/>
</dbReference>
<keyword evidence="1" id="KW-1133">Transmembrane helix</keyword>
<evidence type="ECO:0000313" key="3">
    <source>
        <dbReference type="Proteomes" id="UP000243799"/>
    </source>
</evidence>
<name>A0A1I1CPQ5_9PSEU</name>
<dbReference type="STRING" id="490629.SAMN05216266_13115"/>
<dbReference type="AlphaFoldDB" id="A0A1I1CPQ5"/>
<evidence type="ECO:0000313" key="2">
    <source>
        <dbReference type="EMBL" id="SFB62580.1"/>
    </source>
</evidence>